<sequence length="180" mass="19310">MPSSRPSASAAPERLTVQDLKAPSSGHCTCCEHMLAAVSVAGRPLCLTCAPAYALDEPGIDDVATLIWLPHLDQGALGRCVTALHVAARAAGHTVYDQALSGQALNAKRAFEALLSCRLGAIEKIGTDRPSLYRSALKSLSRNPLPEAHETGLRVLMRGTWFPDNPRRYLDAAQEWAVAR</sequence>
<comment type="caution">
    <text evidence="1">The sequence shown here is derived from an EMBL/GenBank/DDBJ whole genome shotgun (WGS) entry which is preliminary data.</text>
</comment>
<accession>A0A9Q2FNQ8</accession>
<evidence type="ECO:0000313" key="2">
    <source>
        <dbReference type="Proteomes" id="UP000661006"/>
    </source>
</evidence>
<dbReference type="AlphaFoldDB" id="A0A9Q2FNQ8"/>
<proteinExistence type="predicted"/>
<evidence type="ECO:0000313" key="1">
    <source>
        <dbReference type="EMBL" id="MBF0871586.1"/>
    </source>
</evidence>
<reference evidence="1" key="2">
    <citation type="submission" date="2020-11" db="EMBL/GenBank/DDBJ databases">
        <title>Description of novel Gluconobacter species.</title>
        <authorList>
            <person name="Cleenwerck I."/>
            <person name="Cnockaert M."/>
            <person name="Borremans W."/>
            <person name="Wieme A.D."/>
            <person name="De Vuyst L."/>
            <person name="Vandamme P."/>
        </authorList>
    </citation>
    <scope>NUCLEOTIDE SEQUENCE</scope>
    <source>
        <strain evidence="1">R71697</strain>
    </source>
</reference>
<reference evidence="1" key="1">
    <citation type="submission" date="2020-04" db="EMBL/GenBank/DDBJ databases">
        <authorList>
            <person name="Sombolestani A."/>
        </authorList>
    </citation>
    <scope>NUCLEOTIDE SEQUENCE</scope>
    <source>
        <strain evidence="1">R71697</strain>
    </source>
</reference>
<protein>
    <submittedName>
        <fullName evidence="1">Uncharacterized protein</fullName>
    </submittedName>
</protein>
<dbReference type="Proteomes" id="UP000661006">
    <property type="component" value="Unassembled WGS sequence"/>
</dbReference>
<gene>
    <name evidence="1" type="ORF">HKD32_12120</name>
</gene>
<organism evidence="1 2">
    <name type="scientific">Gluconobacter japonicus</name>
    <dbReference type="NCBI Taxonomy" id="376620"/>
    <lineage>
        <taxon>Bacteria</taxon>
        <taxon>Pseudomonadati</taxon>
        <taxon>Pseudomonadota</taxon>
        <taxon>Alphaproteobacteria</taxon>
        <taxon>Acetobacterales</taxon>
        <taxon>Acetobacteraceae</taxon>
        <taxon>Gluconobacter</taxon>
    </lineage>
</organism>
<name>A0A9Q2FNQ8_GLUJA</name>
<dbReference type="EMBL" id="JABCQN010000006">
    <property type="protein sequence ID" value="MBF0871586.1"/>
    <property type="molecule type" value="Genomic_DNA"/>
</dbReference>